<dbReference type="SUPFAM" id="SSF50156">
    <property type="entry name" value="PDZ domain-like"/>
    <property type="match status" value="1"/>
</dbReference>
<dbReference type="PANTHER" id="PTHR43343">
    <property type="entry name" value="PEPTIDASE S12"/>
    <property type="match status" value="1"/>
</dbReference>
<dbReference type="RefSeq" id="WP_377857294.1">
    <property type="nucleotide sequence ID" value="NZ_JBHLZU010000020.1"/>
</dbReference>
<dbReference type="InterPro" id="IPR009003">
    <property type="entry name" value="Peptidase_S1_PA"/>
</dbReference>
<reference evidence="6 7" key="1">
    <citation type="submission" date="2024-09" db="EMBL/GenBank/DDBJ databases">
        <authorList>
            <person name="Sun Q."/>
            <person name="Mori K."/>
        </authorList>
    </citation>
    <scope>NUCLEOTIDE SEQUENCE [LARGE SCALE GENOMIC DNA]</scope>
    <source>
        <strain evidence="6 7">TBRC 7907</strain>
    </source>
</reference>
<evidence type="ECO:0000259" key="5">
    <source>
        <dbReference type="PROSITE" id="PS50106"/>
    </source>
</evidence>
<feature type="compositionally biased region" description="Basic and acidic residues" evidence="3">
    <location>
        <begin position="130"/>
        <end position="140"/>
    </location>
</feature>
<keyword evidence="4" id="KW-1133">Transmembrane helix</keyword>
<dbReference type="SMART" id="SM00228">
    <property type="entry name" value="PDZ"/>
    <property type="match status" value="1"/>
</dbReference>
<evidence type="ECO:0000313" key="7">
    <source>
        <dbReference type="Proteomes" id="UP001589693"/>
    </source>
</evidence>
<dbReference type="InterPro" id="IPR051201">
    <property type="entry name" value="Chloro_Bact_Ser_Proteases"/>
</dbReference>
<dbReference type="PROSITE" id="PS50106">
    <property type="entry name" value="PDZ"/>
    <property type="match status" value="1"/>
</dbReference>
<feature type="region of interest" description="Disordered" evidence="3">
    <location>
        <begin position="1"/>
        <end position="140"/>
    </location>
</feature>
<keyword evidence="1" id="KW-0645">Protease</keyword>
<sequence>MSQQPNQQQGPTARGHNRLGPRPLEQPHVDPSQAAAFGRPSGVDSSFAPRADREQRGGDFQLVAPPPEALAKAFSRPPGNGEVLQRPPGDPGVTDPVPEAEQPLWAESSGGWRDPSAGAALGPPAMAAADKPKAEAAREPGARLSARELLFGRRLSTSGTLALLGVVLLVAAVGGVVGRLTAEGGNPLTSSDVTLSPVSPAVERPPGSVSDVAKRVLPSVVSIEVMLGDKGGTGSGVVIDGQGYVLTNNHVVDMAVNAQAAKVEAIFSDGSRVPARIVGADPKTDLAVIKVEVRNPTVAQVGRSADLQVGDAVIAVGAPHGLAGTVTTGIVSAKNRAIRLDTDLVINAIQTDAAINPGNSGGALIDSRGALIGINTAIYSTSKGSIGLGFAIPMDEATQIAQSLIRTGSVKHADLGLDAKSVTADTSSGAQVQNVRQGGAAAAANIQEGDVIIKVGDRPIANADDLVVAVRQRKIDETVPVQIVRQGRQLTLSVTLKSD</sequence>
<organism evidence="6 7">
    <name type="scientific">Allokutzneria oryzae</name>
    <dbReference type="NCBI Taxonomy" id="1378989"/>
    <lineage>
        <taxon>Bacteria</taxon>
        <taxon>Bacillati</taxon>
        <taxon>Actinomycetota</taxon>
        <taxon>Actinomycetes</taxon>
        <taxon>Pseudonocardiales</taxon>
        <taxon>Pseudonocardiaceae</taxon>
        <taxon>Allokutzneria</taxon>
    </lineage>
</organism>
<dbReference type="Gene3D" id="2.40.10.120">
    <property type="match status" value="1"/>
</dbReference>
<feature type="transmembrane region" description="Helical" evidence="4">
    <location>
        <begin position="161"/>
        <end position="182"/>
    </location>
</feature>
<comment type="caution">
    <text evidence="6">The sequence shown here is derived from an EMBL/GenBank/DDBJ whole genome shotgun (WGS) entry which is preliminary data.</text>
</comment>
<dbReference type="PRINTS" id="PR00834">
    <property type="entry name" value="PROTEASES2C"/>
</dbReference>
<protein>
    <submittedName>
        <fullName evidence="6">Trypsin-like peptidase domain-containing protein</fullName>
    </submittedName>
</protein>
<proteinExistence type="predicted"/>
<dbReference type="Proteomes" id="UP001589693">
    <property type="component" value="Unassembled WGS sequence"/>
</dbReference>
<evidence type="ECO:0000256" key="3">
    <source>
        <dbReference type="SAM" id="MobiDB-lite"/>
    </source>
</evidence>
<evidence type="ECO:0000256" key="1">
    <source>
        <dbReference type="ARBA" id="ARBA00022670"/>
    </source>
</evidence>
<dbReference type="InterPro" id="IPR036034">
    <property type="entry name" value="PDZ_sf"/>
</dbReference>
<name>A0ABV6A2H4_9PSEU</name>
<dbReference type="CDD" id="cd06779">
    <property type="entry name" value="cpPDZ_Deg_HtrA-like"/>
    <property type="match status" value="1"/>
</dbReference>
<keyword evidence="4" id="KW-0812">Transmembrane</keyword>
<keyword evidence="4" id="KW-0472">Membrane</keyword>
<dbReference type="Gene3D" id="2.30.42.10">
    <property type="match status" value="1"/>
</dbReference>
<keyword evidence="7" id="KW-1185">Reference proteome</keyword>
<gene>
    <name evidence="6" type="ORF">ACFFQA_25705</name>
</gene>
<evidence type="ECO:0000313" key="6">
    <source>
        <dbReference type="EMBL" id="MFB9907346.1"/>
    </source>
</evidence>
<dbReference type="Pfam" id="PF13365">
    <property type="entry name" value="Trypsin_2"/>
    <property type="match status" value="1"/>
</dbReference>
<dbReference type="InterPro" id="IPR001940">
    <property type="entry name" value="Peptidase_S1C"/>
</dbReference>
<dbReference type="EMBL" id="JBHLZU010000020">
    <property type="protein sequence ID" value="MFB9907346.1"/>
    <property type="molecule type" value="Genomic_DNA"/>
</dbReference>
<evidence type="ECO:0000256" key="4">
    <source>
        <dbReference type="SAM" id="Phobius"/>
    </source>
</evidence>
<feature type="compositionally biased region" description="Polar residues" evidence="3">
    <location>
        <begin position="1"/>
        <end position="11"/>
    </location>
</feature>
<evidence type="ECO:0000256" key="2">
    <source>
        <dbReference type="ARBA" id="ARBA00022801"/>
    </source>
</evidence>
<dbReference type="Pfam" id="PF13180">
    <property type="entry name" value="PDZ_2"/>
    <property type="match status" value="1"/>
</dbReference>
<accession>A0ABV6A2H4</accession>
<keyword evidence="2" id="KW-0378">Hydrolase</keyword>
<dbReference type="InterPro" id="IPR001478">
    <property type="entry name" value="PDZ"/>
</dbReference>
<dbReference type="PANTHER" id="PTHR43343:SF3">
    <property type="entry name" value="PROTEASE DO-LIKE 8, CHLOROPLASTIC"/>
    <property type="match status" value="1"/>
</dbReference>
<feature type="compositionally biased region" description="Low complexity" evidence="3">
    <location>
        <begin position="117"/>
        <end position="129"/>
    </location>
</feature>
<feature type="domain" description="PDZ" evidence="5">
    <location>
        <begin position="404"/>
        <end position="487"/>
    </location>
</feature>
<dbReference type="SUPFAM" id="SSF50494">
    <property type="entry name" value="Trypsin-like serine proteases"/>
    <property type="match status" value="1"/>
</dbReference>